<evidence type="ECO:0000313" key="5">
    <source>
        <dbReference type="Proteomes" id="UP000293764"/>
    </source>
</evidence>
<accession>A0A4Q5N0L4</accession>
<dbReference type="AlphaFoldDB" id="A0A4Q5N0L4"/>
<name>A0A4Q5N0L4_9MICO</name>
<proteinExistence type="predicted"/>
<dbReference type="PIRSF" id="PIRSF037031">
    <property type="entry name" value="Redox_disulphide_2"/>
    <property type="match status" value="1"/>
</dbReference>
<dbReference type="Proteomes" id="UP000293764">
    <property type="component" value="Unassembled WGS sequence"/>
</dbReference>
<evidence type="ECO:0000256" key="1">
    <source>
        <dbReference type="PIRSR" id="PIRSR037031-50"/>
    </source>
</evidence>
<dbReference type="InterPro" id="IPR036249">
    <property type="entry name" value="Thioredoxin-like_sf"/>
</dbReference>
<dbReference type="Gene3D" id="3.40.30.10">
    <property type="entry name" value="Glutaredoxin"/>
    <property type="match status" value="1"/>
</dbReference>
<dbReference type="NCBIfam" id="TIGR00412">
    <property type="entry name" value="redox_disulf_2"/>
    <property type="match status" value="1"/>
</dbReference>
<reference evidence="4 5" key="1">
    <citation type="submission" date="2019-01" db="EMBL/GenBank/DDBJ databases">
        <title>Novel species of Cellulomonas.</title>
        <authorList>
            <person name="Liu Q."/>
            <person name="Xin Y.-H."/>
        </authorList>
    </citation>
    <scope>NUCLEOTIDE SEQUENCE [LARGE SCALE GENOMIC DNA]</scope>
    <source>
        <strain evidence="4 5">HLT2-17</strain>
    </source>
</reference>
<dbReference type="PANTHER" id="PTHR36450">
    <property type="entry name" value="THIOREDOXIN"/>
    <property type="match status" value="1"/>
</dbReference>
<dbReference type="EMBL" id="SDWW01000013">
    <property type="protein sequence ID" value="RYV51692.1"/>
    <property type="molecule type" value="Genomic_DNA"/>
</dbReference>
<keyword evidence="5" id="KW-1185">Reference proteome</keyword>
<keyword evidence="2" id="KW-1015">Disulfide bond</keyword>
<evidence type="ECO:0000313" key="4">
    <source>
        <dbReference type="EMBL" id="RYV51692.1"/>
    </source>
</evidence>
<dbReference type="SUPFAM" id="SSF52833">
    <property type="entry name" value="Thioredoxin-like"/>
    <property type="match status" value="1"/>
</dbReference>
<comment type="caution">
    <text evidence="4">The sequence shown here is derived from an EMBL/GenBank/DDBJ whole genome shotgun (WGS) entry which is preliminary data.</text>
</comment>
<gene>
    <name evidence="4" type="ORF">EUA98_07260</name>
</gene>
<dbReference type="InterPro" id="IPR012336">
    <property type="entry name" value="Thioredoxin-like_fold"/>
</dbReference>
<dbReference type="InterPro" id="IPR005243">
    <property type="entry name" value="THIRX-like_proc"/>
</dbReference>
<dbReference type="PANTHER" id="PTHR36450:SF1">
    <property type="entry name" value="THIOREDOXIN"/>
    <property type="match status" value="1"/>
</dbReference>
<sequence length="80" mass="8273">MIIKILGPGCTNCVNLERVTREAVADLGIAATIEKVTDYPTIAGFGVMSTPGLVVDGKVILSGRVPTAAHVRELLAPLAS</sequence>
<dbReference type="RefSeq" id="WP_130102009.1">
    <property type="nucleotide sequence ID" value="NZ_SDWW01000013.1"/>
</dbReference>
<evidence type="ECO:0000259" key="3">
    <source>
        <dbReference type="Pfam" id="PF13192"/>
    </source>
</evidence>
<feature type="active site" description="Nucleophile" evidence="1">
    <location>
        <position position="10"/>
    </location>
</feature>
<feature type="active site" description="Nucleophile" evidence="1">
    <location>
        <position position="13"/>
    </location>
</feature>
<feature type="domain" description="Thioredoxin-like fold" evidence="3">
    <location>
        <begin position="1"/>
        <end position="75"/>
    </location>
</feature>
<keyword evidence="2" id="KW-0676">Redox-active center</keyword>
<evidence type="ECO:0000256" key="2">
    <source>
        <dbReference type="PIRSR" id="PIRSR037031-51"/>
    </source>
</evidence>
<dbReference type="Pfam" id="PF13192">
    <property type="entry name" value="Thioredoxin_3"/>
    <property type="match status" value="1"/>
</dbReference>
<feature type="disulfide bond" description="Redox-active" evidence="2">
    <location>
        <begin position="10"/>
        <end position="13"/>
    </location>
</feature>
<organism evidence="4 5">
    <name type="scientific">Pengzhenrongella frigida</name>
    <dbReference type="NCBI Taxonomy" id="1259133"/>
    <lineage>
        <taxon>Bacteria</taxon>
        <taxon>Bacillati</taxon>
        <taxon>Actinomycetota</taxon>
        <taxon>Actinomycetes</taxon>
        <taxon>Micrococcales</taxon>
        <taxon>Pengzhenrongella</taxon>
    </lineage>
</organism>
<dbReference type="OrthoDB" id="9800630at2"/>
<protein>
    <submittedName>
        <fullName evidence="4">Thioredoxin family protein</fullName>
    </submittedName>
</protein>